<evidence type="ECO:0000313" key="9">
    <source>
        <dbReference type="Proteomes" id="UP000265716"/>
    </source>
</evidence>
<dbReference type="Gene3D" id="3.30.2320.30">
    <property type="entry name" value="ATP synthase, E subunit, C-terminal"/>
    <property type="match status" value="1"/>
</dbReference>
<dbReference type="GO" id="GO:0033178">
    <property type="term" value="C:proton-transporting two-sector ATPase complex, catalytic domain"/>
    <property type="evidence" value="ECO:0007669"/>
    <property type="project" value="InterPro"/>
</dbReference>
<evidence type="ECO:0000313" key="10">
    <source>
        <dbReference type="Proteomes" id="UP000266239"/>
    </source>
</evidence>
<keyword evidence="3" id="KW-0406">Ion transport</keyword>
<organism evidence="4 10">
    <name type="scientific">Aphanomyces astaci</name>
    <name type="common">Crayfish plague agent</name>
    <dbReference type="NCBI Taxonomy" id="112090"/>
    <lineage>
        <taxon>Eukaryota</taxon>
        <taxon>Sar</taxon>
        <taxon>Stramenopiles</taxon>
        <taxon>Oomycota</taxon>
        <taxon>Saprolegniomycetes</taxon>
        <taxon>Saprolegniales</taxon>
        <taxon>Verrucalvaceae</taxon>
        <taxon>Aphanomyces</taxon>
    </lineage>
</organism>
<comment type="similarity">
    <text evidence="1">Belongs to the V-ATPase E subunit family.</text>
</comment>
<gene>
    <name evidence="8" type="ORF">B5M09_000468</name>
    <name evidence="4" type="ORF">DYB25_013195</name>
    <name evidence="7" type="ORF">DYB26_013448</name>
    <name evidence="5" type="ORF">DYB34_012656</name>
    <name evidence="6" type="ORF">DYB38_001666</name>
</gene>
<evidence type="ECO:0000313" key="4">
    <source>
        <dbReference type="EMBL" id="RHY11166.1"/>
    </source>
</evidence>
<keyword evidence="2" id="KW-0813">Transport</keyword>
<evidence type="ECO:0000256" key="2">
    <source>
        <dbReference type="ARBA" id="ARBA00022448"/>
    </source>
</evidence>
<dbReference type="InterPro" id="IPR002842">
    <property type="entry name" value="ATPase_V1_Esu"/>
</dbReference>
<evidence type="ECO:0000256" key="1">
    <source>
        <dbReference type="ARBA" id="ARBA00005901"/>
    </source>
</evidence>
<evidence type="ECO:0008006" key="14">
    <source>
        <dbReference type="Google" id="ProtNLM"/>
    </source>
</evidence>
<evidence type="ECO:0000313" key="12">
    <source>
        <dbReference type="Proteomes" id="UP000284702"/>
    </source>
</evidence>
<dbReference type="Proteomes" id="UP000265716">
    <property type="component" value="Unassembled WGS sequence"/>
</dbReference>
<reference evidence="8 12" key="1">
    <citation type="submission" date="2018-07" db="EMBL/GenBank/DDBJ databases">
        <title>Annotation of Aphanomyces astaci genome assembly.</title>
        <authorList>
            <person name="Studholme D.J."/>
        </authorList>
    </citation>
    <scope>NUCLEOTIDE SEQUENCE [LARGE SCALE GENOMIC DNA]</scope>
    <source>
        <strain evidence="8">Pc</strain>
    </source>
</reference>
<dbReference type="Proteomes" id="UP000266239">
    <property type="component" value="Unassembled WGS sequence"/>
</dbReference>
<name>A0A397AW06_APHAT</name>
<dbReference type="Proteomes" id="UP000283543">
    <property type="component" value="Unassembled WGS sequence"/>
</dbReference>
<dbReference type="EMBL" id="QUTB01007468">
    <property type="protein sequence ID" value="RHY45859.1"/>
    <property type="molecule type" value="Genomic_DNA"/>
</dbReference>
<dbReference type="AlphaFoldDB" id="A0A397AW06"/>
<evidence type="ECO:0000313" key="5">
    <source>
        <dbReference type="EMBL" id="RHY45859.1"/>
    </source>
</evidence>
<dbReference type="EMBL" id="QUTC01004593">
    <property type="protein sequence ID" value="RHY63585.1"/>
    <property type="molecule type" value="Genomic_DNA"/>
</dbReference>
<keyword evidence="12" id="KW-1185">Reference proteome</keyword>
<evidence type="ECO:0000313" key="8">
    <source>
        <dbReference type="EMBL" id="RQM24767.1"/>
    </source>
</evidence>
<dbReference type="PANTHER" id="PTHR45715">
    <property type="entry name" value="ATPASE H+-TRANSPORTING V1 SUBUNIT E1A-RELATED"/>
    <property type="match status" value="1"/>
</dbReference>
<dbReference type="Proteomes" id="UP000284702">
    <property type="component" value="Unassembled WGS sequence"/>
</dbReference>
<dbReference type="Pfam" id="PF01991">
    <property type="entry name" value="vATP-synt_E"/>
    <property type="match status" value="1"/>
</dbReference>
<comment type="caution">
    <text evidence="4">The sequence shown here is derived from an EMBL/GenBank/DDBJ whole genome shotgun (WGS) entry which is preliminary data.</text>
</comment>
<proteinExistence type="inferred from homology"/>
<evidence type="ECO:0000313" key="6">
    <source>
        <dbReference type="EMBL" id="RHY63585.1"/>
    </source>
</evidence>
<dbReference type="Proteomes" id="UP000286510">
    <property type="component" value="Unassembled WGS sequence"/>
</dbReference>
<dbReference type="SUPFAM" id="SSF160527">
    <property type="entry name" value="V-type ATPase subunit E-like"/>
    <property type="match status" value="1"/>
</dbReference>
<dbReference type="VEuPathDB" id="FungiDB:H257_07018"/>
<dbReference type="EMBL" id="MZMZ02002655">
    <property type="protein sequence ID" value="RQM24767.1"/>
    <property type="molecule type" value="Genomic_DNA"/>
</dbReference>
<evidence type="ECO:0000256" key="3">
    <source>
        <dbReference type="ARBA" id="ARBA00023065"/>
    </source>
</evidence>
<reference evidence="9 10" key="2">
    <citation type="submission" date="2018-08" db="EMBL/GenBank/DDBJ databases">
        <title>Aphanomyces genome sequencing and annotation.</title>
        <authorList>
            <person name="Minardi D."/>
            <person name="Oidtmann B."/>
            <person name="Van Der Giezen M."/>
            <person name="Studholme D.J."/>
        </authorList>
    </citation>
    <scope>NUCLEOTIDE SEQUENCE [LARGE SCALE GENOMIC DNA]</scope>
    <source>
        <strain evidence="7 13">FDL457</strain>
        <strain evidence="6 9">SA</strain>
        <strain evidence="5 11">Si</strain>
        <strain evidence="4 10">Yx</strain>
    </source>
</reference>
<accession>A0A397AW06</accession>
<dbReference type="InterPro" id="IPR038495">
    <property type="entry name" value="ATPase_E_C"/>
</dbReference>
<dbReference type="Gene3D" id="6.10.250.1620">
    <property type="match status" value="1"/>
</dbReference>
<dbReference type="EMBL" id="QUTA01006429">
    <property type="protein sequence ID" value="RHY11166.1"/>
    <property type="molecule type" value="Genomic_DNA"/>
</dbReference>
<protein>
    <recommendedName>
        <fullName evidence="14">V-type proton ATPase subunit E</fullName>
    </recommendedName>
</protein>
<evidence type="ECO:0000313" key="7">
    <source>
        <dbReference type="EMBL" id="RHZ38655.1"/>
    </source>
</evidence>
<sequence>MTWSLYALRCQPHLKSLDDKIEEIMSTNDADRQIKQMVNFILQEAQEKANEIRIKTEHDFNLEKQMLVHNAKLKIQEEYARKEKEREINKRIARSAEIGASRRKKMIAREELLQSLITEGKARCAEATKNEASYRTLLRDLAVQGLIKLHETEIMIVVRNKDVKLVESLLPEILSNYAAILKQETGLDVSKTHLTVCKEERQQLPATAAGGLKLVARQGKIVCDNTLDTRLLQVNYDQKPTIRHILFPEIKK</sequence>
<evidence type="ECO:0000313" key="11">
    <source>
        <dbReference type="Proteomes" id="UP000283543"/>
    </source>
</evidence>
<dbReference type="EMBL" id="QUTF01008430">
    <property type="protein sequence ID" value="RHZ38655.1"/>
    <property type="molecule type" value="Genomic_DNA"/>
</dbReference>
<dbReference type="GO" id="GO:0046961">
    <property type="term" value="F:proton-transporting ATPase activity, rotational mechanism"/>
    <property type="evidence" value="ECO:0007669"/>
    <property type="project" value="InterPro"/>
</dbReference>
<evidence type="ECO:0000313" key="13">
    <source>
        <dbReference type="Proteomes" id="UP000286510"/>
    </source>
</evidence>